<sequence>MEFPLCPECGVPQQFAAGHVWLNSGVIVEKDNRSLRVCYVEVANLNPLYDGIEEQLGVPIERLIVDTQCKCTRDYLMPLVPNELREMLKKGEITLDPIIDVLILLGIMNGVGRHEKITYRYERDDEDYFKSICRNVHCLPLELGDFAAACEAVMEREFSNLDYKLLGEETYEITARPAEFPEEFIGRLEWKGYEHSDGDIEFEPCESCGAPKDLAFKWYPEEGIIINTRNGRRMSFLQPGAFDTILEEMEKELGEVIRPVTVESQRRFTKRFHKVEEVADKEAFRHQLALRGLGDLQELDMSAKGLSMRIEHACMYLVMTGMMQGIFEMAFDVESNVEWDLSDTNILRVEVKPRKP</sequence>
<organism evidence="1 2">
    <name type="scientific">Candidatus Solincola sediminis</name>
    <dbReference type="NCBI Taxonomy" id="1797199"/>
    <lineage>
        <taxon>Bacteria</taxon>
        <taxon>Bacillati</taxon>
        <taxon>Actinomycetota</taxon>
        <taxon>Candidatus Geothermincolia</taxon>
        <taxon>Candidatus Geothermincolales</taxon>
        <taxon>Candidatus Geothermincolaceae</taxon>
        <taxon>Candidatus Solincola</taxon>
    </lineage>
</organism>
<protein>
    <submittedName>
        <fullName evidence="1">Uncharacterized protein</fullName>
    </submittedName>
</protein>
<comment type="caution">
    <text evidence="1">The sequence shown here is derived from an EMBL/GenBank/DDBJ whole genome shotgun (WGS) entry which is preliminary data.</text>
</comment>
<accession>A0A1F2WV57</accession>
<name>A0A1F2WV57_9ACTN</name>
<dbReference type="AlphaFoldDB" id="A0A1F2WV57"/>
<dbReference type="Proteomes" id="UP000177876">
    <property type="component" value="Unassembled WGS sequence"/>
</dbReference>
<evidence type="ECO:0000313" key="1">
    <source>
        <dbReference type="EMBL" id="OFW60620.1"/>
    </source>
</evidence>
<proteinExistence type="predicted"/>
<evidence type="ECO:0000313" key="2">
    <source>
        <dbReference type="Proteomes" id="UP000177876"/>
    </source>
</evidence>
<dbReference type="EMBL" id="MELK01000001">
    <property type="protein sequence ID" value="OFW60620.1"/>
    <property type="molecule type" value="Genomic_DNA"/>
</dbReference>
<reference evidence="1 2" key="1">
    <citation type="journal article" date="2016" name="Nat. Commun.">
        <title>Thousands of microbial genomes shed light on interconnected biogeochemical processes in an aquifer system.</title>
        <authorList>
            <person name="Anantharaman K."/>
            <person name="Brown C.T."/>
            <person name="Hug L.A."/>
            <person name="Sharon I."/>
            <person name="Castelle C.J."/>
            <person name="Probst A.J."/>
            <person name="Thomas B.C."/>
            <person name="Singh A."/>
            <person name="Wilkins M.J."/>
            <person name="Karaoz U."/>
            <person name="Brodie E.L."/>
            <person name="Williams K.H."/>
            <person name="Hubbard S.S."/>
            <person name="Banfield J.F."/>
        </authorList>
    </citation>
    <scope>NUCLEOTIDE SEQUENCE [LARGE SCALE GENOMIC DNA]</scope>
</reference>
<gene>
    <name evidence="1" type="ORF">A2Y75_01945</name>
</gene>